<proteinExistence type="predicted"/>
<accession>A0ABX7M5S1</accession>
<reference evidence="2 3" key="1">
    <citation type="submission" date="2021-02" db="EMBL/GenBank/DDBJ databases">
        <title>Niveibacterium changnyeongensis HC41.</title>
        <authorList>
            <person name="Kang M."/>
        </authorList>
    </citation>
    <scope>NUCLEOTIDE SEQUENCE [LARGE SCALE GENOMIC DNA]</scope>
    <source>
        <strain evidence="2 3">HC41</strain>
    </source>
</reference>
<dbReference type="RefSeq" id="WP_206254655.1">
    <property type="nucleotide sequence ID" value="NZ_CP071060.1"/>
</dbReference>
<feature type="region of interest" description="Disordered" evidence="1">
    <location>
        <begin position="55"/>
        <end position="100"/>
    </location>
</feature>
<organism evidence="2 3">
    <name type="scientific">Niveibacterium microcysteis</name>
    <dbReference type="NCBI Taxonomy" id="2811415"/>
    <lineage>
        <taxon>Bacteria</taxon>
        <taxon>Pseudomonadati</taxon>
        <taxon>Pseudomonadota</taxon>
        <taxon>Betaproteobacteria</taxon>
        <taxon>Rhodocyclales</taxon>
        <taxon>Rhodocyclaceae</taxon>
        <taxon>Niveibacterium</taxon>
    </lineage>
</organism>
<sequence length="100" mass="10967">MSTPIIDPDIGPDKGPESEEIRIVERADGFYWLDPGSLEQFGPFATYEEALANSDYGASDDDEGTSLREAEDSLGLSDWVDPDTGLPAEDHVPRISDDDY</sequence>
<evidence type="ECO:0000313" key="3">
    <source>
        <dbReference type="Proteomes" id="UP000663570"/>
    </source>
</evidence>
<evidence type="ECO:0000256" key="1">
    <source>
        <dbReference type="SAM" id="MobiDB-lite"/>
    </source>
</evidence>
<dbReference type="EMBL" id="CP071060">
    <property type="protein sequence ID" value="QSI77109.1"/>
    <property type="molecule type" value="Genomic_DNA"/>
</dbReference>
<dbReference type="Proteomes" id="UP000663570">
    <property type="component" value="Chromosome"/>
</dbReference>
<evidence type="ECO:0000313" key="2">
    <source>
        <dbReference type="EMBL" id="QSI77109.1"/>
    </source>
</evidence>
<protein>
    <submittedName>
        <fullName evidence="2">Uncharacterized protein</fullName>
    </submittedName>
</protein>
<name>A0ABX7M5S1_9RHOO</name>
<feature type="compositionally biased region" description="Basic and acidic residues" evidence="1">
    <location>
        <begin position="88"/>
        <end position="100"/>
    </location>
</feature>
<keyword evidence="3" id="KW-1185">Reference proteome</keyword>
<gene>
    <name evidence="2" type="ORF">JY500_00205</name>
</gene>